<accession>A0ABV3RVJ4</accession>
<organism evidence="2 3">
    <name type="scientific">Spiribacter roseus</name>
    <dbReference type="NCBI Taxonomy" id="1855875"/>
    <lineage>
        <taxon>Bacteria</taxon>
        <taxon>Pseudomonadati</taxon>
        <taxon>Pseudomonadota</taxon>
        <taxon>Gammaproteobacteria</taxon>
        <taxon>Chromatiales</taxon>
        <taxon>Ectothiorhodospiraceae</taxon>
        <taxon>Spiribacter</taxon>
    </lineage>
</organism>
<keyword evidence="1" id="KW-0472">Membrane</keyword>
<keyword evidence="1" id="KW-0812">Transmembrane</keyword>
<evidence type="ECO:0000256" key="1">
    <source>
        <dbReference type="SAM" id="Phobius"/>
    </source>
</evidence>
<evidence type="ECO:0000313" key="3">
    <source>
        <dbReference type="Proteomes" id="UP001556636"/>
    </source>
</evidence>
<dbReference type="Proteomes" id="UP001556636">
    <property type="component" value="Unassembled WGS sequence"/>
</dbReference>
<proteinExistence type="predicted"/>
<name>A0ABV3RVJ4_9GAMM</name>
<sequence>MSDYRRRGNRTLAWLAVAIVVAYVVPYGLLRDQPVWHGAFLVWLVFGAVAIGLIARLVSGWRP</sequence>
<protein>
    <recommendedName>
        <fullName evidence="4">DUF4175 domain-containing protein</fullName>
    </recommendedName>
</protein>
<evidence type="ECO:0008006" key="4">
    <source>
        <dbReference type="Google" id="ProtNLM"/>
    </source>
</evidence>
<keyword evidence="1" id="KW-1133">Transmembrane helix</keyword>
<reference evidence="2 3" key="1">
    <citation type="submission" date="2024-02" db="EMBL/GenBank/DDBJ databases">
        <title>New especies of Spiribacter isolated from saline water.</title>
        <authorList>
            <person name="Leon M.J."/>
            <person name="De La Haba R."/>
            <person name="Sanchez-Porro C."/>
            <person name="Ventosa A."/>
        </authorList>
    </citation>
    <scope>NUCLEOTIDE SEQUENCE [LARGE SCALE GENOMIC DNA]</scope>
    <source>
        <strain evidence="3">ag22IC6-196</strain>
    </source>
</reference>
<comment type="caution">
    <text evidence="2">The sequence shown here is derived from an EMBL/GenBank/DDBJ whole genome shotgun (WGS) entry which is preliminary data.</text>
</comment>
<dbReference type="RefSeq" id="WP_148122760.1">
    <property type="nucleotide sequence ID" value="NZ_CP016382.1"/>
</dbReference>
<feature type="transmembrane region" description="Helical" evidence="1">
    <location>
        <begin position="12"/>
        <end position="30"/>
    </location>
</feature>
<feature type="transmembrane region" description="Helical" evidence="1">
    <location>
        <begin position="36"/>
        <end position="58"/>
    </location>
</feature>
<dbReference type="EMBL" id="JBAKFG010000001">
    <property type="protein sequence ID" value="MEX0372200.1"/>
    <property type="molecule type" value="Genomic_DNA"/>
</dbReference>
<keyword evidence="3" id="KW-1185">Reference proteome</keyword>
<evidence type="ECO:0000313" key="2">
    <source>
        <dbReference type="EMBL" id="MEX0372200.1"/>
    </source>
</evidence>
<gene>
    <name evidence="2" type="ORF">V6X51_01970</name>
</gene>